<reference evidence="2" key="2">
    <citation type="submission" date="2022-05" db="EMBL/GenBank/DDBJ databases">
        <authorList>
            <person name="Kim J.-S."/>
            <person name="Lee K."/>
            <person name="Suh M."/>
            <person name="Eom M."/>
            <person name="Kim J.-S."/>
            <person name="Kim D.-S."/>
            <person name="Ko S.-H."/>
            <person name="Shin Y."/>
            <person name="Lee J.-S."/>
        </authorList>
    </citation>
    <scope>NUCLEOTIDE SEQUENCE</scope>
    <source>
        <strain evidence="2">N237</strain>
    </source>
</reference>
<dbReference type="InterPro" id="IPR011032">
    <property type="entry name" value="GroES-like_sf"/>
</dbReference>
<sequence length="375" mass="39568">MAINAAAWSNAKNASLEVAEAPYPAPGDDQIVVRNHAVAINPLDWIIQVAGGLTYRWLQYPAVIGSDLAGEVVEVGKSVTLFQVGDRVLAHAVGTDKDSNRAAEGAFQHYTVVLERMTSPLPDTLAYENAAVLPLAVSTAASALFQKDQLGLRHPTQSPQPTGQTVLIWGGSTSVGSNAIQLAVAAGYDVITTASPHNFDYVASLGASLVFDYNDPKVVNDLVAAFADRTLAGAIAIGTTAASACVRIAAASKGNKFIAIATPPVSFERLGDADRPSFVTFRTIFRLITSNIGLQLQARPRGVRLKYIFGTSLKSNEVSTAIYRDFLPAALAGGRYVPAPQPLVVGKGLHDLQHALDIQRKGVSAQKVVVTLASN</sequence>
<dbReference type="PANTHER" id="PTHR45348:SF2">
    <property type="entry name" value="ZINC-TYPE ALCOHOL DEHYDROGENASE-LIKE PROTEIN C2E1P3.01"/>
    <property type="match status" value="1"/>
</dbReference>
<organism evidence="2 3">
    <name type="scientific">Jatrophihabitans telluris</name>
    <dbReference type="NCBI Taxonomy" id="2038343"/>
    <lineage>
        <taxon>Bacteria</taxon>
        <taxon>Bacillati</taxon>
        <taxon>Actinomycetota</taxon>
        <taxon>Actinomycetes</taxon>
        <taxon>Jatrophihabitantales</taxon>
        <taxon>Jatrophihabitantaceae</taxon>
        <taxon>Jatrophihabitans</taxon>
    </lineage>
</organism>
<dbReference type="SUPFAM" id="SSF50129">
    <property type="entry name" value="GroES-like"/>
    <property type="match status" value="1"/>
</dbReference>
<dbReference type="InterPro" id="IPR036291">
    <property type="entry name" value="NAD(P)-bd_dom_sf"/>
</dbReference>
<accession>A0ABY4QV81</accession>
<dbReference type="RefSeq" id="WP_249769448.1">
    <property type="nucleotide sequence ID" value="NZ_CP097332.1"/>
</dbReference>
<dbReference type="PANTHER" id="PTHR45348">
    <property type="entry name" value="HYPOTHETICAL OXIDOREDUCTASE (EUROFUNG)"/>
    <property type="match status" value="1"/>
</dbReference>
<dbReference type="SUPFAM" id="SSF51735">
    <property type="entry name" value="NAD(P)-binding Rossmann-fold domains"/>
    <property type="match status" value="1"/>
</dbReference>
<keyword evidence="3" id="KW-1185">Reference proteome</keyword>
<dbReference type="Proteomes" id="UP001056336">
    <property type="component" value="Chromosome"/>
</dbReference>
<dbReference type="InterPro" id="IPR013154">
    <property type="entry name" value="ADH-like_N"/>
</dbReference>
<name>A0ABY4QV81_9ACTN</name>
<feature type="domain" description="Enoyl reductase (ER)" evidence="1">
    <location>
        <begin position="11"/>
        <end position="370"/>
    </location>
</feature>
<dbReference type="InterPro" id="IPR020843">
    <property type="entry name" value="ER"/>
</dbReference>
<dbReference type="Gene3D" id="3.40.50.720">
    <property type="entry name" value="NAD(P)-binding Rossmann-like Domain"/>
    <property type="match status" value="1"/>
</dbReference>
<dbReference type="Pfam" id="PF08240">
    <property type="entry name" value="ADH_N"/>
    <property type="match status" value="1"/>
</dbReference>
<evidence type="ECO:0000313" key="2">
    <source>
        <dbReference type="EMBL" id="UQX87022.1"/>
    </source>
</evidence>
<dbReference type="EMBL" id="CP097332">
    <property type="protein sequence ID" value="UQX87022.1"/>
    <property type="molecule type" value="Genomic_DNA"/>
</dbReference>
<dbReference type="CDD" id="cd08249">
    <property type="entry name" value="enoyl_reductase_like"/>
    <property type="match status" value="1"/>
</dbReference>
<protein>
    <submittedName>
        <fullName evidence="2">Zinc-binding alcohol dehydrogenase family protein</fullName>
    </submittedName>
</protein>
<proteinExistence type="predicted"/>
<dbReference type="InterPro" id="IPR047122">
    <property type="entry name" value="Trans-enoyl_RdTase-like"/>
</dbReference>
<reference evidence="2" key="1">
    <citation type="journal article" date="2018" name="Int. J. Syst. Evol. Microbiol.">
        <title>Jatrophihabitans telluris sp. nov., isolated from sediment soil of lava forest wetlands and the emended description of the genus Jatrophihabitans.</title>
        <authorList>
            <person name="Lee K.C."/>
            <person name="Suh M.K."/>
            <person name="Eom M.K."/>
            <person name="Kim K.K."/>
            <person name="Kim J.S."/>
            <person name="Kim D.S."/>
            <person name="Ko S.H."/>
            <person name="Shin Y.K."/>
            <person name="Lee J.S."/>
        </authorList>
    </citation>
    <scope>NUCLEOTIDE SEQUENCE</scope>
    <source>
        <strain evidence="2">N237</strain>
    </source>
</reference>
<evidence type="ECO:0000313" key="3">
    <source>
        <dbReference type="Proteomes" id="UP001056336"/>
    </source>
</evidence>
<dbReference type="SMART" id="SM00829">
    <property type="entry name" value="PKS_ER"/>
    <property type="match status" value="1"/>
</dbReference>
<dbReference type="Gene3D" id="3.90.180.10">
    <property type="entry name" value="Medium-chain alcohol dehydrogenases, catalytic domain"/>
    <property type="match status" value="1"/>
</dbReference>
<evidence type="ECO:0000259" key="1">
    <source>
        <dbReference type="SMART" id="SM00829"/>
    </source>
</evidence>
<gene>
    <name evidence="2" type="ORF">M6D93_11965</name>
</gene>